<sequence>VLLVMVGRTWCKDDNVTCRLIHSLILASLLLFGCFCHCIVSSVLIIEPYSIHKSDLNASKYSDIPSSPVAALAATPLCSNSSIHVAYGTPNNDQQQVLKEKVHQQKAAAEK</sequence>
<evidence type="ECO:0000313" key="3">
    <source>
        <dbReference type="Proteomes" id="UP001497623"/>
    </source>
</evidence>
<evidence type="ECO:0000256" key="1">
    <source>
        <dbReference type="SAM" id="Phobius"/>
    </source>
</evidence>
<feature type="transmembrane region" description="Helical" evidence="1">
    <location>
        <begin position="20"/>
        <end position="46"/>
    </location>
</feature>
<protein>
    <submittedName>
        <fullName evidence="2">Uncharacterized protein</fullName>
    </submittedName>
</protein>
<dbReference type="Proteomes" id="UP001497623">
    <property type="component" value="Unassembled WGS sequence"/>
</dbReference>
<keyword evidence="3" id="KW-1185">Reference proteome</keyword>
<feature type="non-terminal residue" evidence="2">
    <location>
        <position position="1"/>
    </location>
</feature>
<keyword evidence="1" id="KW-1133">Transmembrane helix</keyword>
<gene>
    <name evidence="2" type="ORF">MNOR_LOCUS3459</name>
</gene>
<keyword evidence="1" id="KW-0812">Transmembrane</keyword>
<feature type="non-terminal residue" evidence="2">
    <location>
        <position position="111"/>
    </location>
</feature>
<accession>A0AAV2PQM4</accession>
<reference evidence="2 3" key="1">
    <citation type="submission" date="2024-05" db="EMBL/GenBank/DDBJ databases">
        <authorList>
            <person name="Wallberg A."/>
        </authorList>
    </citation>
    <scope>NUCLEOTIDE SEQUENCE [LARGE SCALE GENOMIC DNA]</scope>
</reference>
<keyword evidence="1" id="KW-0472">Membrane</keyword>
<dbReference type="AlphaFoldDB" id="A0AAV2PQM4"/>
<comment type="caution">
    <text evidence="2">The sequence shown here is derived from an EMBL/GenBank/DDBJ whole genome shotgun (WGS) entry which is preliminary data.</text>
</comment>
<organism evidence="2 3">
    <name type="scientific">Meganyctiphanes norvegica</name>
    <name type="common">Northern krill</name>
    <name type="synonym">Thysanopoda norvegica</name>
    <dbReference type="NCBI Taxonomy" id="48144"/>
    <lineage>
        <taxon>Eukaryota</taxon>
        <taxon>Metazoa</taxon>
        <taxon>Ecdysozoa</taxon>
        <taxon>Arthropoda</taxon>
        <taxon>Crustacea</taxon>
        <taxon>Multicrustacea</taxon>
        <taxon>Malacostraca</taxon>
        <taxon>Eumalacostraca</taxon>
        <taxon>Eucarida</taxon>
        <taxon>Euphausiacea</taxon>
        <taxon>Euphausiidae</taxon>
        <taxon>Meganyctiphanes</taxon>
    </lineage>
</organism>
<dbReference type="EMBL" id="CAXKWB010001178">
    <property type="protein sequence ID" value="CAL4063559.1"/>
    <property type="molecule type" value="Genomic_DNA"/>
</dbReference>
<evidence type="ECO:0000313" key="2">
    <source>
        <dbReference type="EMBL" id="CAL4063559.1"/>
    </source>
</evidence>
<name>A0AAV2PQM4_MEGNR</name>
<proteinExistence type="predicted"/>